<dbReference type="PANTHER" id="PTHR13373:SF21">
    <property type="entry name" value="NUCLEAR PORE COMPLEX PROTEIN NUP85"/>
    <property type="match status" value="1"/>
</dbReference>
<comment type="subunit">
    <text evidence="9">Component of the nuclear pore complex (NPC).</text>
</comment>
<evidence type="ECO:0000256" key="8">
    <source>
        <dbReference type="ARBA" id="ARBA00023242"/>
    </source>
</evidence>
<feature type="region of interest" description="Disordered" evidence="10">
    <location>
        <begin position="1"/>
        <end position="20"/>
    </location>
</feature>
<feature type="region of interest" description="Disordered" evidence="10">
    <location>
        <begin position="282"/>
        <end position="307"/>
    </location>
</feature>
<dbReference type="GO" id="GO:0045893">
    <property type="term" value="P:positive regulation of DNA-templated transcription"/>
    <property type="evidence" value="ECO:0007669"/>
    <property type="project" value="TreeGrafter"/>
</dbReference>
<organism evidence="11 12">
    <name type="scientific">Neohortaea acidophila</name>
    <dbReference type="NCBI Taxonomy" id="245834"/>
    <lineage>
        <taxon>Eukaryota</taxon>
        <taxon>Fungi</taxon>
        <taxon>Dikarya</taxon>
        <taxon>Ascomycota</taxon>
        <taxon>Pezizomycotina</taxon>
        <taxon>Dothideomycetes</taxon>
        <taxon>Dothideomycetidae</taxon>
        <taxon>Mycosphaerellales</taxon>
        <taxon>Teratosphaeriaceae</taxon>
        <taxon>Neohortaea</taxon>
    </lineage>
</organism>
<dbReference type="GO" id="GO:0006406">
    <property type="term" value="P:mRNA export from nucleus"/>
    <property type="evidence" value="ECO:0007669"/>
    <property type="project" value="TreeGrafter"/>
</dbReference>
<reference evidence="11" key="1">
    <citation type="journal article" date="2020" name="Stud. Mycol.">
        <title>101 Dothideomycetes genomes: a test case for predicting lifestyles and emergence of pathogens.</title>
        <authorList>
            <person name="Haridas S."/>
            <person name="Albert R."/>
            <person name="Binder M."/>
            <person name="Bloem J."/>
            <person name="Labutti K."/>
            <person name="Salamov A."/>
            <person name="Andreopoulos B."/>
            <person name="Baker S."/>
            <person name="Barry K."/>
            <person name="Bills G."/>
            <person name="Bluhm B."/>
            <person name="Cannon C."/>
            <person name="Castanera R."/>
            <person name="Culley D."/>
            <person name="Daum C."/>
            <person name="Ezra D."/>
            <person name="Gonzalez J."/>
            <person name="Henrissat B."/>
            <person name="Kuo A."/>
            <person name="Liang C."/>
            <person name="Lipzen A."/>
            <person name="Lutzoni F."/>
            <person name="Magnuson J."/>
            <person name="Mondo S."/>
            <person name="Nolan M."/>
            <person name="Ohm R."/>
            <person name="Pangilinan J."/>
            <person name="Park H.-J."/>
            <person name="Ramirez L."/>
            <person name="Alfaro M."/>
            <person name="Sun H."/>
            <person name="Tritt A."/>
            <person name="Yoshinaga Y."/>
            <person name="Zwiers L.-H."/>
            <person name="Turgeon B."/>
            <person name="Goodwin S."/>
            <person name="Spatafora J."/>
            <person name="Crous P."/>
            <person name="Grigoriev I."/>
        </authorList>
    </citation>
    <scope>NUCLEOTIDE SEQUENCE</scope>
    <source>
        <strain evidence="11">CBS 113389</strain>
    </source>
</reference>
<evidence type="ECO:0000256" key="7">
    <source>
        <dbReference type="ARBA" id="ARBA00023132"/>
    </source>
</evidence>
<protein>
    <recommendedName>
        <fullName evidence="9">Nuclear pore complex protein Nup85</fullName>
    </recommendedName>
</protein>
<keyword evidence="6 9" id="KW-0811">Translocation</keyword>
<evidence type="ECO:0000256" key="5">
    <source>
        <dbReference type="ARBA" id="ARBA00022927"/>
    </source>
</evidence>
<keyword evidence="3 9" id="KW-0813">Transport</keyword>
<keyword evidence="8 9" id="KW-0539">Nucleus</keyword>
<evidence type="ECO:0000313" key="12">
    <source>
        <dbReference type="Proteomes" id="UP000799767"/>
    </source>
</evidence>
<dbReference type="Proteomes" id="UP000799767">
    <property type="component" value="Unassembled WGS sequence"/>
</dbReference>
<evidence type="ECO:0000256" key="6">
    <source>
        <dbReference type="ARBA" id="ARBA00023010"/>
    </source>
</evidence>
<keyword evidence="4 9" id="KW-0509">mRNA transport</keyword>
<dbReference type="OrthoDB" id="5422384at2759"/>
<proteinExistence type="inferred from homology"/>
<dbReference type="GO" id="GO:0006606">
    <property type="term" value="P:protein import into nucleus"/>
    <property type="evidence" value="ECO:0007669"/>
    <property type="project" value="TreeGrafter"/>
</dbReference>
<dbReference type="GO" id="GO:0031080">
    <property type="term" value="C:nuclear pore outer ring"/>
    <property type="evidence" value="ECO:0007669"/>
    <property type="project" value="TreeGrafter"/>
</dbReference>
<evidence type="ECO:0000256" key="4">
    <source>
        <dbReference type="ARBA" id="ARBA00022816"/>
    </source>
</evidence>
<dbReference type="GO" id="GO:0017056">
    <property type="term" value="F:structural constituent of nuclear pore"/>
    <property type="evidence" value="ECO:0007669"/>
    <property type="project" value="TreeGrafter"/>
</dbReference>
<evidence type="ECO:0000256" key="2">
    <source>
        <dbReference type="ARBA" id="ARBA00005573"/>
    </source>
</evidence>
<dbReference type="AlphaFoldDB" id="A0A6A6PT50"/>
<dbReference type="EMBL" id="MU001635">
    <property type="protein sequence ID" value="KAF2483279.1"/>
    <property type="molecule type" value="Genomic_DNA"/>
</dbReference>
<gene>
    <name evidence="11" type="ORF">BDY17DRAFT_250587</name>
</gene>
<dbReference type="Pfam" id="PF07575">
    <property type="entry name" value="Nucleopor_Nup85"/>
    <property type="match status" value="2"/>
</dbReference>
<keyword evidence="9" id="KW-0472">Membrane</keyword>
<accession>A0A6A6PT50</accession>
<comment type="function">
    <text evidence="9">Functions as a component of the nuclear pore complex (NPC).</text>
</comment>
<evidence type="ECO:0000313" key="11">
    <source>
        <dbReference type="EMBL" id="KAF2483279.1"/>
    </source>
</evidence>
<dbReference type="RefSeq" id="XP_033589849.1">
    <property type="nucleotide sequence ID" value="XM_033731084.1"/>
</dbReference>
<keyword evidence="12" id="KW-1185">Reference proteome</keyword>
<dbReference type="GeneID" id="54472086"/>
<keyword evidence="7 9" id="KW-0906">Nuclear pore complex</keyword>
<name>A0A6A6PT50_9PEZI</name>
<dbReference type="InterPro" id="IPR011502">
    <property type="entry name" value="Nucleoporin_Nup85"/>
</dbReference>
<dbReference type="GO" id="GO:0031965">
    <property type="term" value="C:nuclear membrane"/>
    <property type="evidence" value="ECO:0007669"/>
    <property type="project" value="UniProtKB-UniRule"/>
</dbReference>
<comment type="subcellular location">
    <subcellularLocation>
        <location evidence="1 9">Nucleus</location>
        <location evidence="1 9">Nuclear pore complex</location>
    </subcellularLocation>
</comment>
<evidence type="ECO:0000256" key="3">
    <source>
        <dbReference type="ARBA" id="ARBA00022448"/>
    </source>
</evidence>
<evidence type="ECO:0000256" key="9">
    <source>
        <dbReference type="RuleBase" id="RU365073"/>
    </source>
</evidence>
<dbReference type="PANTHER" id="PTHR13373">
    <property type="entry name" value="FROUNT PROTEIN-RELATED"/>
    <property type="match status" value="1"/>
</dbReference>
<sequence>MGGEESPRGFKRSRNGQIREQVDSEMADIARAYARDAEPARIGGSDDVVLRTEEVMSLLENANAEQNSRARGAAIALAASQVATLWAAQASTKTKSGDIGPAASDGLTQANYIASLLLQLHSPHVSRSGAIAAGSRALINTSHAGSQAPTIPSALLDWLNTYHKPLGDDFDEIHMHSPSPSAHESFWDLVGGELLRGQFLRVTRLLKDAGFDYAITALDDGSQRPGYEGKQLENVEEVVARFVEVLETSPAVIYNDWDVKGAEWTVFRQRVQHARKDLGLFAKGSDAEDDDDPLAQSQPNIFAQSTDGPSFGNMAAASLRARSRVPWSIFENLKILYGVLTGGDEIVDYAQDWLESSIFLTVWWNGEDGLPPNVSLADHNSLRKSHGPAGAGTREVDVSPLTAYRRRLGDMLRSVTDQIEEANFKPDTLDPVQVGLVCVMEGTSEAAVELLRTFDQTITASIVEIGALGGWLQLTQPSGRGLLQHGFSAEDLMVLSHGPGQQHPSSPESVDRDEVLTTYADALAARDVFESSDGKVVREGWELAVSVLGRLGDIQASQDRIATVLAGIHFDDGARVDKVLQLCANMGFERHARDIAERYADDLAEDQANPSYGSALMYYARAHATEKLTSTISLLISLCLLQTAAVPATHDSDEMLTSLLSGHRAALIHLAGLDLEAATLLSRQISGYATVRKFYDLRDDASGALKSLERRRQAATALIAIIDSASDCIRGGLFDPEVQTVVPIDGLLSLLGEALPLLNQEKRIFTKDQIFTLLRVVEDFETVSARIRDGAVDLLQASMNAYRGVLPSSHTTRSGASYVSGSDLTGSSSWDMVLSTQNLLQSQESELVRGWDWRKGLDAVVGARIEAKEVIGLLRVALAKEVAKGWGGAFVGW</sequence>
<keyword evidence="5 9" id="KW-0653">Protein transport</keyword>
<evidence type="ECO:0000256" key="1">
    <source>
        <dbReference type="ARBA" id="ARBA00004567"/>
    </source>
</evidence>
<comment type="similarity">
    <text evidence="2 9">Belongs to the nucleoporin Nup85 family.</text>
</comment>
<feature type="compositionally biased region" description="Polar residues" evidence="10">
    <location>
        <begin position="295"/>
        <end position="307"/>
    </location>
</feature>
<evidence type="ECO:0000256" key="10">
    <source>
        <dbReference type="SAM" id="MobiDB-lite"/>
    </source>
</evidence>